<reference evidence="1 2" key="1">
    <citation type="submission" date="2024-01" db="EMBL/GenBank/DDBJ databases">
        <title>The genomes of 5 underutilized Papilionoideae crops provide insights into root nodulation and disease resistanc.</title>
        <authorList>
            <person name="Jiang F."/>
        </authorList>
    </citation>
    <scope>NUCLEOTIDE SEQUENCE [LARGE SCALE GENOMIC DNA]</scope>
    <source>
        <strain evidence="1">LVBAO_FW01</strain>
        <tissue evidence="1">Leaves</tissue>
    </source>
</reference>
<protein>
    <submittedName>
        <fullName evidence="1">Uncharacterized protein</fullName>
    </submittedName>
</protein>
<proteinExistence type="predicted"/>
<dbReference type="EMBL" id="JAYMYQ010000010">
    <property type="protein sequence ID" value="KAK7307702.1"/>
    <property type="molecule type" value="Genomic_DNA"/>
</dbReference>
<gene>
    <name evidence="1" type="ORF">VNO77_41001</name>
</gene>
<organism evidence="1 2">
    <name type="scientific">Canavalia gladiata</name>
    <name type="common">Sword bean</name>
    <name type="synonym">Dolichos gladiatus</name>
    <dbReference type="NCBI Taxonomy" id="3824"/>
    <lineage>
        <taxon>Eukaryota</taxon>
        <taxon>Viridiplantae</taxon>
        <taxon>Streptophyta</taxon>
        <taxon>Embryophyta</taxon>
        <taxon>Tracheophyta</taxon>
        <taxon>Spermatophyta</taxon>
        <taxon>Magnoliopsida</taxon>
        <taxon>eudicotyledons</taxon>
        <taxon>Gunneridae</taxon>
        <taxon>Pentapetalae</taxon>
        <taxon>rosids</taxon>
        <taxon>fabids</taxon>
        <taxon>Fabales</taxon>
        <taxon>Fabaceae</taxon>
        <taxon>Papilionoideae</taxon>
        <taxon>50 kb inversion clade</taxon>
        <taxon>NPAAA clade</taxon>
        <taxon>indigoferoid/millettioid clade</taxon>
        <taxon>Phaseoleae</taxon>
        <taxon>Canavalia</taxon>
    </lineage>
</organism>
<dbReference type="Proteomes" id="UP001367508">
    <property type="component" value="Unassembled WGS sequence"/>
</dbReference>
<accession>A0AAN9K184</accession>
<dbReference type="AlphaFoldDB" id="A0AAN9K184"/>
<evidence type="ECO:0000313" key="2">
    <source>
        <dbReference type="Proteomes" id="UP001367508"/>
    </source>
</evidence>
<sequence length="99" mass="11645">MTTMVSDNFGLSFFTIRLANRLVKTCNGFVQHFLWLCLDHIANEIFSIRVSSDDCQAPRWCFRIKRLLRRWKCLVSIIAFTTTTQRLCPSDFVFANYLN</sequence>
<name>A0AAN9K184_CANGL</name>
<keyword evidence="2" id="KW-1185">Reference proteome</keyword>
<evidence type="ECO:0000313" key="1">
    <source>
        <dbReference type="EMBL" id="KAK7307702.1"/>
    </source>
</evidence>
<comment type="caution">
    <text evidence="1">The sequence shown here is derived from an EMBL/GenBank/DDBJ whole genome shotgun (WGS) entry which is preliminary data.</text>
</comment>